<dbReference type="Pfam" id="PF00048">
    <property type="entry name" value="IL8"/>
    <property type="match status" value="1"/>
</dbReference>
<protein>
    <submittedName>
        <fullName evidence="5">C-C motif chemokine 2</fullName>
    </submittedName>
</protein>
<dbReference type="InterPro" id="IPR001811">
    <property type="entry name" value="Chemokine_IL8-like_dom"/>
</dbReference>
<feature type="region of interest" description="Disordered" evidence="2">
    <location>
        <begin position="87"/>
        <end position="127"/>
    </location>
</feature>
<keyword evidence="3" id="KW-0732">Signal</keyword>
<dbReference type="EMBL" id="SOYY01000022">
    <property type="protein sequence ID" value="KAA0704655.1"/>
    <property type="molecule type" value="Genomic_DNA"/>
</dbReference>
<comment type="caution">
    <text evidence="5">The sequence shown here is derived from an EMBL/GenBank/DDBJ whole genome shotgun (WGS) entry which is preliminary data.</text>
</comment>
<sequence length="127" mass="14525">MKPIVYLPFCAVVLLICLSEVTSQRSRNCCLKTSSQRVHIRRVKDYRIQTAGTCPIDAFVVLTIKGRQICCDPNSDWINKFRMNVDQRKSMAKPTSDSTAEPNNRGGKKKKNGGKRHRQKKQKICRT</sequence>
<dbReference type="CDD" id="cd00169">
    <property type="entry name" value="Chemokine"/>
    <property type="match status" value="1"/>
</dbReference>
<evidence type="ECO:0000256" key="2">
    <source>
        <dbReference type="SAM" id="MobiDB-lite"/>
    </source>
</evidence>
<evidence type="ECO:0000313" key="5">
    <source>
        <dbReference type="EMBL" id="KAA0704655.1"/>
    </source>
</evidence>
<keyword evidence="6" id="KW-1185">Reference proteome</keyword>
<feature type="compositionally biased region" description="Basic residues" evidence="2">
    <location>
        <begin position="106"/>
        <end position="127"/>
    </location>
</feature>
<feature type="signal peptide" evidence="3">
    <location>
        <begin position="1"/>
        <end position="23"/>
    </location>
</feature>
<feature type="compositionally biased region" description="Polar residues" evidence="2">
    <location>
        <begin position="93"/>
        <end position="102"/>
    </location>
</feature>
<gene>
    <name evidence="5" type="ORF">E1301_Tti001030</name>
</gene>
<evidence type="ECO:0000259" key="4">
    <source>
        <dbReference type="SMART" id="SM00199"/>
    </source>
</evidence>
<dbReference type="GO" id="GO:0008009">
    <property type="term" value="F:chemokine activity"/>
    <property type="evidence" value="ECO:0007669"/>
    <property type="project" value="InterPro"/>
</dbReference>
<feature type="chain" id="PRO_5022875622" evidence="3">
    <location>
        <begin position="24"/>
        <end position="127"/>
    </location>
</feature>
<dbReference type="SMART" id="SM00199">
    <property type="entry name" value="SCY"/>
    <property type="match status" value="1"/>
</dbReference>
<reference evidence="5 6" key="1">
    <citation type="journal article" date="2019" name="Mol. Ecol. Resour.">
        <title>Chromosome-level genome assembly of Triplophysa tibetana, a fish adapted to the harsh high-altitude environment of the Tibetan Plateau.</title>
        <authorList>
            <person name="Yang X."/>
            <person name="Liu H."/>
            <person name="Ma Z."/>
            <person name="Zou Y."/>
            <person name="Zou M."/>
            <person name="Mao Y."/>
            <person name="Li X."/>
            <person name="Wang H."/>
            <person name="Chen T."/>
            <person name="Wang W."/>
            <person name="Yang R."/>
        </authorList>
    </citation>
    <scope>NUCLEOTIDE SEQUENCE [LARGE SCALE GENOMIC DNA]</scope>
    <source>
        <strain evidence="5">TTIB1903HZAU</strain>
        <tissue evidence="5">Muscle</tissue>
    </source>
</reference>
<evidence type="ECO:0000256" key="1">
    <source>
        <dbReference type="ARBA" id="ARBA00022514"/>
    </source>
</evidence>
<name>A0A5A9N673_9TELE</name>
<accession>A0A5A9N673</accession>
<dbReference type="PANTHER" id="PTHR12015">
    <property type="entry name" value="SMALL INDUCIBLE CYTOKINE A"/>
    <property type="match status" value="1"/>
</dbReference>
<evidence type="ECO:0000313" key="6">
    <source>
        <dbReference type="Proteomes" id="UP000324632"/>
    </source>
</evidence>
<dbReference type="InterPro" id="IPR036048">
    <property type="entry name" value="Interleukin_8-like_sf"/>
</dbReference>
<dbReference type="Gene3D" id="2.40.50.40">
    <property type="match status" value="1"/>
</dbReference>
<dbReference type="GO" id="GO:0006955">
    <property type="term" value="P:immune response"/>
    <property type="evidence" value="ECO:0007669"/>
    <property type="project" value="InterPro"/>
</dbReference>
<keyword evidence="1" id="KW-0202">Cytokine</keyword>
<organism evidence="5 6">
    <name type="scientific">Triplophysa tibetana</name>
    <dbReference type="NCBI Taxonomy" id="1572043"/>
    <lineage>
        <taxon>Eukaryota</taxon>
        <taxon>Metazoa</taxon>
        <taxon>Chordata</taxon>
        <taxon>Craniata</taxon>
        <taxon>Vertebrata</taxon>
        <taxon>Euteleostomi</taxon>
        <taxon>Actinopterygii</taxon>
        <taxon>Neopterygii</taxon>
        <taxon>Teleostei</taxon>
        <taxon>Ostariophysi</taxon>
        <taxon>Cypriniformes</taxon>
        <taxon>Nemacheilidae</taxon>
        <taxon>Triplophysa</taxon>
    </lineage>
</organism>
<dbReference type="InterPro" id="IPR039809">
    <property type="entry name" value="Chemokine_b/g/d"/>
</dbReference>
<dbReference type="SUPFAM" id="SSF54117">
    <property type="entry name" value="Interleukin 8-like chemokines"/>
    <property type="match status" value="1"/>
</dbReference>
<feature type="domain" description="Chemokine interleukin-8-like" evidence="4">
    <location>
        <begin position="26"/>
        <end position="85"/>
    </location>
</feature>
<dbReference type="Proteomes" id="UP000324632">
    <property type="component" value="Chromosome 22"/>
</dbReference>
<evidence type="ECO:0000256" key="3">
    <source>
        <dbReference type="SAM" id="SignalP"/>
    </source>
</evidence>
<proteinExistence type="predicted"/>
<dbReference type="GO" id="GO:0005615">
    <property type="term" value="C:extracellular space"/>
    <property type="evidence" value="ECO:0007669"/>
    <property type="project" value="UniProtKB-KW"/>
</dbReference>
<dbReference type="AlphaFoldDB" id="A0A5A9N673"/>